<name>A0ABY7GA18_MYAAR</name>
<dbReference type="Proteomes" id="UP001164746">
    <property type="component" value="Chromosome 16"/>
</dbReference>
<evidence type="ECO:0000313" key="5">
    <source>
        <dbReference type="Proteomes" id="UP001164746"/>
    </source>
</evidence>
<dbReference type="InterPro" id="IPR000315">
    <property type="entry name" value="Znf_B-box"/>
</dbReference>
<dbReference type="Gene3D" id="3.30.160.60">
    <property type="entry name" value="Classic Zinc Finger"/>
    <property type="match status" value="1"/>
</dbReference>
<feature type="compositionally biased region" description="Polar residues" evidence="2">
    <location>
        <begin position="70"/>
        <end position="81"/>
    </location>
</feature>
<keyword evidence="5" id="KW-1185">Reference proteome</keyword>
<sequence>MDSDMIYNFPCTSCKENGMNSESVSYCESCKKHFCTICVKMHDRILKEHHVLDKSRQHLWPKETEGDHNTIASAKGDNTQDTGRKLDLDNRKSTQVGRRFSFGEGFIYTRCCSREDAKLANAYMNKRFVDGQPTTRNPDPLPALPYNHTTPVRR</sequence>
<proteinExistence type="predicted"/>
<feature type="domain" description="B box-type" evidence="3">
    <location>
        <begin position="11"/>
        <end position="54"/>
    </location>
</feature>
<gene>
    <name evidence="4" type="ORF">MAR_003419</name>
</gene>
<evidence type="ECO:0000259" key="3">
    <source>
        <dbReference type="PROSITE" id="PS50119"/>
    </source>
</evidence>
<reference evidence="4" key="1">
    <citation type="submission" date="2022-11" db="EMBL/GenBank/DDBJ databases">
        <title>Centuries of genome instability and evolution in soft-shell clam transmissible cancer (bioRxiv).</title>
        <authorList>
            <person name="Hart S.F.M."/>
            <person name="Yonemitsu M.A."/>
            <person name="Giersch R.M."/>
            <person name="Beal B.F."/>
            <person name="Arriagada G."/>
            <person name="Davis B.W."/>
            <person name="Ostrander E.A."/>
            <person name="Goff S.P."/>
            <person name="Metzger M.J."/>
        </authorList>
    </citation>
    <scope>NUCLEOTIDE SEQUENCE</scope>
    <source>
        <strain evidence="4">MELC-2E11</strain>
        <tissue evidence="4">Siphon/mantle</tissue>
    </source>
</reference>
<evidence type="ECO:0000256" key="1">
    <source>
        <dbReference type="PROSITE-ProRule" id="PRU00024"/>
    </source>
</evidence>
<evidence type="ECO:0000256" key="2">
    <source>
        <dbReference type="SAM" id="MobiDB-lite"/>
    </source>
</evidence>
<feature type="non-terminal residue" evidence="4">
    <location>
        <position position="154"/>
    </location>
</feature>
<feature type="region of interest" description="Disordered" evidence="2">
    <location>
        <begin position="129"/>
        <end position="154"/>
    </location>
</feature>
<keyword evidence="1" id="KW-0479">Metal-binding</keyword>
<dbReference type="EMBL" id="CP111027">
    <property type="protein sequence ID" value="WAR29851.1"/>
    <property type="molecule type" value="Genomic_DNA"/>
</dbReference>
<protein>
    <recommendedName>
        <fullName evidence="3">B box-type domain-containing protein</fullName>
    </recommendedName>
</protein>
<dbReference type="PROSITE" id="PS50119">
    <property type="entry name" value="ZF_BBOX"/>
    <property type="match status" value="1"/>
</dbReference>
<accession>A0ABY7GA18</accession>
<keyword evidence="1" id="KW-0863">Zinc-finger</keyword>
<feature type="region of interest" description="Disordered" evidence="2">
    <location>
        <begin position="62"/>
        <end position="86"/>
    </location>
</feature>
<organism evidence="4 5">
    <name type="scientific">Mya arenaria</name>
    <name type="common">Soft-shell clam</name>
    <dbReference type="NCBI Taxonomy" id="6604"/>
    <lineage>
        <taxon>Eukaryota</taxon>
        <taxon>Metazoa</taxon>
        <taxon>Spiralia</taxon>
        <taxon>Lophotrochozoa</taxon>
        <taxon>Mollusca</taxon>
        <taxon>Bivalvia</taxon>
        <taxon>Autobranchia</taxon>
        <taxon>Heteroconchia</taxon>
        <taxon>Euheterodonta</taxon>
        <taxon>Imparidentia</taxon>
        <taxon>Neoheterodontei</taxon>
        <taxon>Myida</taxon>
        <taxon>Myoidea</taxon>
        <taxon>Myidae</taxon>
        <taxon>Mya</taxon>
    </lineage>
</organism>
<evidence type="ECO:0000313" key="4">
    <source>
        <dbReference type="EMBL" id="WAR29851.1"/>
    </source>
</evidence>
<keyword evidence="1" id="KW-0862">Zinc</keyword>